<dbReference type="PANTHER" id="PTHR11091">
    <property type="entry name" value="OXIDOREDUCTASE-RELATED"/>
    <property type="match status" value="1"/>
</dbReference>
<dbReference type="InterPro" id="IPR003767">
    <property type="entry name" value="Malate/L-lactate_DH-like"/>
</dbReference>
<sequence length="334" mass="36293">MRIPAKTMETVMEQILLQHGTEAENAALTARIFTQSSVDGVYSHGVNRFSRLIGAVDRGVVDPKVRPVCTVRTGCMERWDGRRGLGTVNAHLAMERACALAKEQGMGLVALENTNHWMRGGTYGWQAADRGCIGICWTNTMPNMPAWGSVEASAGNNPLVIAVPHSGAEHVVFDCAMSQFAYGRLEQARRRGEQLPVPGGWDAQGRLTTDPGAVEQTRRLLPMGYWKGSGLAVMLDLMAAMLSGGRTTGEIGRAGPEETDLCQIFLAMDPAALGGDTDRVVEQVVHFVCGAAPQDPASPPRVPGQRERAVREENRRLGVPVDPDVWDEILRLQR</sequence>
<reference evidence="3 4" key="1">
    <citation type="submission" date="2024-03" db="EMBL/GenBank/DDBJ databases">
        <title>Human intestinal bacterial collection.</title>
        <authorList>
            <person name="Pauvert C."/>
            <person name="Hitch T.C.A."/>
            <person name="Clavel T."/>
        </authorList>
    </citation>
    <scope>NUCLEOTIDE SEQUENCE [LARGE SCALE GENOMIC DNA]</scope>
    <source>
        <strain evidence="3 4">CLA-JM-H11</strain>
    </source>
</reference>
<dbReference type="Proteomes" id="UP001477672">
    <property type="component" value="Unassembled WGS sequence"/>
</dbReference>
<dbReference type="PANTHER" id="PTHR11091:SF3">
    <property type="entry name" value="2,3-DIKETO-L-GULONATE REDUCTASE"/>
    <property type="match status" value="1"/>
</dbReference>
<dbReference type="InterPro" id="IPR043144">
    <property type="entry name" value="Mal/L-sulf/L-lact_DH-like_ah"/>
</dbReference>
<proteinExistence type="predicted"/>
<evidence type="ECO:0000256" key="2">
    <source>
        <dbReference type="SAM" id="MobiDB-lite"/>
    </source>
</evidence>
<evidence type="ECO:0000313" key="3">
    <source>
        <dbReference type="EMBL" id="MEQ2520009.1"/>
    </source>
</evidence>
<organism evidence="3 4">
    <name type="scientific">Ruthenibacterium intestinale</name>
    <dbReference type="NCBI Taxonomy" id="3133163"/>
    <lineage>
        <taxon>Bacteria</taxon>
        <taxon>Bacillati</taxon>
        <taxon>Bacillota</taxon>
        <taxon>Clostridia</taxon>
        <taxon>Eubacteriales</taxon>
        <taxon>Oscillospiraceae</taxon>
        <taxon>Ruthenibacterium</taxon>
    </lineage>
</organism>
<dbReference type="SUPFAM" id="SSF89733">
    <property type="entry name" value="L-sulfolactate dehydrogenase-like"/>
    <property type="match status" value="1"/>
</dbReference>
<dbReference type="NCBIfam" id="NF009750">
    <property type="entry name" value="PRK13260.1"/>
    <property type="match status" value="1"/>
</dbReference>
<evidence type="ECO:0000256" key="1">
    <source>
        <dbReference type="ARBA" id="ARBA00023002"/>
    </source>
</evidence>
<feature type="region of interest" description="Disordered" evidence="2">
    <location>
        <begin position="291"/>
        <end position="315"/>
    </location>
</feature>
<dbReference type="Gene3D" id="3.30.1370.60">
    <property type="entry name" value="Hypothetical oxidoreductase yiak, domain 2"/>
    <property type="match status" value="1"/>
</dbReference>
<dbReference type="InterPro" id="IPR043143">
    <property type="entry name" value="Mal/L-sulf/L-lact_DH-like_NADP"/>
</dbReference>
<protein>
    <submittedName>
        <fullName evidence="3">3-dehydro-L-gulonate 2-dehydrogenase</fullName>
        <ecNumber evidence="3">1.1.1.130</ecNumber>
    </submittedName>
</protein>
<evidence type="ECO:0000313" key="4">
    <source>
        <dbReference type="Proteomes" id="UP001477672"/>
    </source>
</evidence>
<comment type="caution">
    <text evidence="3">The sequence shown here is derived from an EMBL/GenBank/DDBJ whole genome shotgun (WGS) entry which is preliminary data.</text>
</comment>
<name>A0ABV1GDW7_9FIRM</name>
<feature type="compositionally biased region" description="Basic and acidic residues" evidence="2">
    <location>
        <begin position="304"/>
        <end position="315"/>
    </location>
</feature>
<dbReference type="EC" id="1.1.1.130" evidence="3"/>
<dbReference type="Pfam" id="PF02615">
    <property type="entry name" value="Ldh_2"/>
    <property type="match status" value="1"/>
</dbReference>
<keyword evidence="1 3" id="KW-0560">Oxidoreductase</keyword>
<accession>A0ABV1GDW7</accession>
<keyword evidence="4" id="KW-1185">Reference proteome</keyword>
<gene>
    <name evidence="3" type="primary">yiaK</name>
    <name evidence="3" type="ORF">WMO24_06155</name>
</gene>
<dbReference type="GO" id="GO:0047559">
    <property type="term" value="F:3-dehydro-L-gulonate 2-dehydrogenase activity"/>
    <property type="evidence" value="ECO:0007669"/>
    <property type="project" value="UniProtKB-EC"/>
</dbReference>
<dbReference type="InterPro" id="IPR036111">
    <property type="entry name" value="Mal/L-sulfo/L-lacto_DH-like_sf"/>
</dbReference>
<dbReference type="RefSeq" id="WP_349215439.1">
    <property type="nucleotide sequence ID" value="NZ_JBBMFA010000079.1"/>
</dbReference>
<dbReference type="Gene3D" id="1.10.1530.10">
    <property type="match status" value="1"/>
</dbReference>
<dbReference type="EMBL" id="JBBMFA010000079">
    <property type="protein sequence ID" value="MEQ2520009.1"/>
    <property type="molecule type" value="Genomic_DNA"/>
</dbReference>